<evidence type="ECO:0000313" key="2">
    <source>
        <dbReference type="Proteomes" id="UP000237378"/>
    </source>
</evidence>
<dbReference type="Proteomes" id="UP000237378">
    <property type="component" value="Unassembled WGS sequence"/>
</dbReference>
<evidence type="ECO:0000313" key="1">
    <source>
        <dbReference type="EMBL" id="POF99598.1"/>
    </source>
</evidence>
<reference evidence="1 2" key="2">
    <citation type="submission" date="2018-03" db="EMBL/GenBank/DDBJ databases">
        <title>Draft genome of Pseudomonas putida strain KH-18-2.</title>
        <authorList>
            <person name="Yoshizawa S."/>
            <person name="Khan N.H."/>
            <person name="Nishimura M."/>
            <person name="Chiura H.X."/>
            <person name="Ogura Y."/>
            <person name="Hayashi T."/>
            <person name="Kogure K."/>
        </authorList>
    </citation>
    <scope>NUCLEOTIDE SEQUENCE [LARGE SCALE GENOMIC DNA]</scope>
    <source>
        <strain evidence="1 2">KH-18-2</strain>
    </source>
</reference>
<name>A0A2S3WK53_PSEPU</name>
<sequence>MSELSDDEIDRLEAMIPKLAAVATNAAYLRAVAAGHSLIMAKDGVLVQIHPDGSEKKLRDLCSKHRVESGKTFSVGI</sequence>
<accession>A0A2S3WK53</accession>
<reference evidence="1 2" key="1">
    <citation type="submission" date="2016-08" db="EMBL/GenBank/DDBJ databases">
        <authorList>
            <person name="Seilhamer J.J."/>
        </authorList>
    </citation>
    <scope>NUCLEOTIDE SEQUENCE [LARGE SCALE GENOMIC DNA]</scope>
    <source>
        <strain evidence="1 2">KH-18-2</strain>
    </source>
</reference>
<dbReference type="AlphaFoldDB" id="A0A2S3WK53"/>
<proteinExistence type="predicted"/>
<gene>
    <name evidence="1" type="ORF">BGP82_27520</name>
</gene>
<dbReference type="EMBL" id="MING01000087">
    <property type="protein sequence ID" value="POF99598.1"/>
    <property type="molecule type" value="Genomic_DNA"/>
</dbReference>
<organism evidence="1 2">
    <name type="scientific">Pseudomonas putida</name>
    <name type="common">Arthrobacter siderocapsulatus</name>
    <dbReference type="NCBI Taxonomy" id="303"/>
    <lineage>
        <taxon>Bacteria</taxon>
        <taxon>Pseudomonadati</taxon>
        <taxon>Pseudomonadota</taxon>
        <taxon>Gammaproteobacteria</taxon>
        <taxon>Pseudomonadales</taxon>
        <taxon>Pseudomonadaceae</taxon>
        <taxon>Pseudomonas</taxon>
    </lineage>
</organism>
<protein>
    <submittedName>
        <fullName evidence="1">Uncharacterized protein</fullName>
    </submittedName>
</protein>
<dbReference type="RefSeq" id="WP_023048074.1">
    <property type="nucleotide sequence ID" value="NZ_JAUTCF010000010.1"/>
</dbReference>
<comment type="caution">
    <text evidence="1">The sequence shown here is derived from an EMBL/GenBank/DDBJ whole genome shotgun (WGS) entry which is preliminary data.</text>
</comment>